<evidence type="ECO:0000256" key="6">
    <source>
        <dbReference type="ARBA" id="ARBA00023136"/>
    </source>
</evidence>
<keyword evidence="9" id="KW-1185">Reference proteome</keyword>
<gene>
    <name evidence="8" type="ORF">C8D93_103251</name>
</gene>
<organism evidence="8 9">
    <name type="scientific">Sinimarinibacterium flocculans</name>
    <dbReference type="NCBI Taxonomy" id="985250"/>
    <lineage>
        <taxon>Bacteria</taxon>
        <taxon>Pseudomonadati</taxon>
        <taxon>Pseudomonadota</taxon>
        <taxon>Gammaproteobacteria</taxon>
        <taxon>Nevskiales</taxon>
        <taxon>Nevskiaceae</taxon>
        <taxon>Sinimarinibacterium</taxon>
    </lineage>
</organism>
<feature type="transmembrane region" description="Helical" evidence="7">
    <location>
        <begin position="106"/>
        <end position="125"/>
    </location>
</feature>
<keyword evidence="5 7" id="KW-1133">Transmembrane helix</keyword>
<accession>A0A318EG31</accession>
<dbReference type="Pfam" id="PF07681">
    <property type="entry name" value="DoxX"/>
    <property type="match status" value="1"/>
</dbReference>
<name>A0A318EG31_9GAMM</name>
<evidence type="ECO:0000256" key="4">
    <source>
        <dbReference type="ARBA" id="ARBA00022692"/>
    </source>
</evidence>
<evidence type="ECO:0000256" key="3">
    <source>
        <dbReference type="ARBA" id="ARBA00022475"/>
    </source>
</evidence>
<comment type="similarity">
    <text evidence="2">Belongs to the DoxX family.</text>
</comment>
<evidence type="ECO:0000256" key="5">
    <source>
        <dbReference type="ARBA" id="ARBA00022989"/>
    </source>
</evidence>
<dbReference type="PANTHER" id="PTHR33452">
    <property type="entry name" value="OXIDOREDUCTASE CATD-RELATED"/>
    <property type="match status" value="1"/>
</dbReference>
<evidence type="ECO:0000256" key="2">
    <source>
        <dbReference type="ARBA" id="ARBA00006679"/>
    </source>
</evidence>
<feature type="transmembrane region" description="Helical" evidence="7">
    <location>
        <begin position="50"/>
        <end position="71"/>
    </location>
</feature>
<dbReference type="Proteomes" id="UP000248330">
    <property type="component" value="Unassembled WGS sequence"/>
</dbReference>
<keyword evidence="4 7" id="KW-0812">Transmembrane</keyword>
<comment type="subcellular location">
    <subcellularLocation>
        <location evidence="1">Cell membrane</location>
        <topology evidence="1">Multi-pass membrane protein</topology>
    </subcellularLocation>
</comment>
<evidence type="ECO:0000313" key="8">
    <source>
        <dbReference type="EMBL" id="PXV69676.1"/>
    </source>
</evidence>
<reference evidence="8 9" key="1">
    <citation type="submission" date="2018-04" db="EMBL/GenBank/DDBJ databases">
        <title>Genomic Encyclopedia of Type Strains, Phase IV (KMG-IV): sequencing the most valuable type-strain genomes for metagenomic binning, comparative biology and taxonomic classification.</title>
        <authorList>
            <person name="Goeker M."/>
        </authorList>
    </citation>
    <scope>NUCLEOTIDE SEQUENCE [LARGE SCALE GENOMIC DNA]</scope>
    <source>
        <strain evidence="8 9">DSM 104150</strain>
    </source>
</reference>
<proteinExistence type="inferred from homology"/>
<dbReference type="AlphaFoldDB" id="A0A318EG31"/>
<dbReference type="InterPro" id="IPR051907">
    <property type="entry name" value="DoxX-like_oxidoreductase"/>
</dbReference>
<dbReference type="InterPro" id="IPR032808">
    <property type="entry name" value="DoxX"/>
</dbReference>
<keyword evidence="3" id="KW-1003">Cell membrane</keyword>
<comment type="caution">
    <text evidence="8">The sequence shown here is derived from an EMBL/GenBank/DDBJ whole genome shotgun (WGS) entry which is preliminary data.</text>
</comment>
<dbReference type="OrthoDB" id="9792760at2"/>
<dbReference type="GO" id="GO:0005886">
    <property type="term" value="C:plasma membrane"/>
    <property type="evidence" value="ECO:0007669"/>
    <property type="project" value="UniProtKB-SubCell"/>
</dbReference>
<protein>
    <submittedName>
        <fullName evidence="8">Putative oxidoreductase</fullName>
    </submittedName>
</protein>
<sequence>MNPKLEAAQPWVELAGRLLIALIFVGAGWSKIGGYAGTQAYMESVGVPGALLPLVIFVELGGGLAIVFGLLTRIAAGGLAVFSIASAVLFHGGADPMQQIMFMKNLAIAGGLLFLVARGAGRISLDHKFFSRA</sequence>
<dbReference type="EMBL" id="QICN01000003">
    <property type="protein sequence ID" value="PXV69676.1"/>
    <property type="molecule type" value="Genomic_DNA"/>
</dbReference>
<evidence type="ECO:0000256" key="1">
    <source>
        <dbReference type="ARBA" id="ARBA00004651"/>
    </source>
</evidence>
<dbReference type="RefSeq" id="WP_110264593.1">
    <property type="nucleotide sequence ID" value="NZ_CAWNXA010000003.1"/>
</dbReference>
<evidence type="ECO:0000313" key="9">
    <source>
        <dbReference type="Proteomes" id="UP000248330"/>
    </source>
</evidence>
<evidence type="ECO:0000256" key="7">
    <source>
        <dbReference type="SAM" id="Phobius"/>
    </source>
</evidence>
<dbReference type="PANTHER" id="PTHR33452:SF1">
    <property type="entry name" value="INNER MEMBRANE PROTEIN YPHA-RELATED"/>
    <property type="match status" value="1"/>
</dbReference>
<keyword evidence="6 7" id="KW-0472">Membrane</keyword>
<feature type="transmembrane region" description="Helical" evidence="7">
    <location>
        <begin position="76"/>
        <end position="94"/>
    </location>
</feature>
<feature type="transmembrane region" description="Helical" evidence="7">
    <location>
        <begin position="12"/>
        <end position="30"/>
    </location>
</feature>